<reference evidence="1" key="1">
    <citation type="submission" date="2020-03" db="EMBL/GenBank/DDBJ databases">
        <title>The deep terrestrial virosphere.</title>
        <authorList>
            <person name="Holmfeldt K."/>
            <person name="Nilsson E."/>
            <person name="Simone D."/>
            <person name="Lopez-Fernandez M."/>
            <person name="Wu X."/>
            <person name="de Brujin I."/>
            <person name="Lundin D."/>
            <person name="Andersson A."/>
            <person name="Bertilsson S."/>
            <person name="Dopson M."/>
        </authorList>
    </citation>
    <scope>NUCLEOTIDE SEQUENCE</scope>
    <source>
        <strain evidence="1">TM448A01626</strain>
        <strain evidence="2">TM448B00920</strain>
    </source>
</reference>
<evidence type="ECO:0000313" key="1">
    <source>
        <dbReference type="EMBL" id="QJA50153.1"/>
    </source>
</evidence>
<dbReference type="EMBL" id="MT144177">
    <property type="protein sequence ID" value="QJA50153.1"/>
    <property type="molecule type" value="Genomic_DNA"/>
</dbReference>
<name>A0A6H1ZQE7_9ZZZZ</name>
<gene>
    <name evidence="1" type="ORF">TM448A01626_0010</name>
    <name evidence="2" type="ORF">TM448B00920_0010</name>
</gene>
<proteinExistence type="predicted"/>
<sequence>MTNTQIVNQKKKDYEESLVAAGYIIDGQHIEWERQECYVAYKCDGVSRVEMGRFYGWGNGLSCKCQRY</sequence>
<evidence type="ECO:0000313" key="2">
    <source>
        <dbReference type="EMBL" id="QJH97084.1"/>
    </source>
</evidence>
<organism evidence="1">
    <name type="scientific">viral metagenome</name>
    <dbReference type="NCBI Taxonomy" id="1070528"/>
    <lineage>
        <taxon>unclassified sequences</taxon>
        <taxon>metagenomes</taxon>
        <taxon>organismal metagenomes</taxon>
    </lineage>
</organism>
<dbReference type="EMBL" id="MT144673">
    <property type="protein sequence ID" value="QJH97084.1"/>
    <property type="molecule type" value="Genomic_DNA"/>
</dbReference>
<dbReference type="AlphaFoldDB" id="A0A6H1ZQE7"/>
<accession>A0A6H1ZQE7</accession>
<protein>
    <submittedName>
        <fullName evidence="1">Uncharacterized protein</fullName>
    </submittedName>
</protein>